<dbReference type="OrthoDB" id="1524328at2"/>
<gene>
    <name evidence="1" type="ORF">CWD77_02370</name>
</gene>
<organism evidence="1 2">
    <name type="scientific">Rhodohalobacter barkolensis</name>
    <dbReference type="NCBI Taxonomy" id="2053187"/>
    <lineage>
        <taxon>Bacteria</taxon>
        <taxon>Pseudomonadati</taxon>
        <taxon>Balneolota</taxon>
        <taxon>Balneolia</taxon>
        <taxon>Balneolales</taxon>
        <taxon>Balneolaceae</taxon>
        <taxon>Rhodohalobacter</taxon>
    </lineage>
</organism>
<dbReference type="EMBL" id="PISP01000001">
    <property type="protein sequence ID" value="PKD44334.1"/>
    <property type="molecule type" value="Genomic_DNA"/>
</dbReference>
<dbReference type="RefSeq" id="WP_101071625.1">
    <property type="nucleotide sequence ID" value="NZ_PISP01000001.1"/>
</dbReference>
<dbReference type="AlphaFoldDB" id="A0A2N0VJJ9"/>
<accession>A0A2N0VJJ9</accession>
<evidence type="ECO:0000313" key="2">
    <source>
        <dbReference type="Proteomes" id="UP000233398"/>
    </source>
</evidence>
<evidence type="ECO:0000313" key="1">
    <source>
        <dbReference type="EMBL" id="PKD44334.1"/>
    </source>
</evidence>
<dbReference type="PROSITE" id="PS51257">
    <property type="entry name" value="PROKAR_LIPOPROTEIN"/>
    <property type="match status" value="1"/>
</dbReference>
<proteinExistence type="predicted"/>
<keyword evidence="2" id="KW-1185">Reference proteome</keyword>
<name>A0A2N0VJJ9_9BACT</name>
<comment type="caution">
    <text evidence="1">The sequence shown here is derived from an EMBL/GenBank/DDBJ whole genome shotgun (WGS) entry which is preliminary data.</text>
</comment>
<sequence>MKAIIYYKIYLLAIMVLFSISCENTVSGSEPDLTDTLDPVEDVLLIPGGENATILVNKNHQTAYFSLLLSDISPNDFIENGTKEAWCIDWTKPIQSSNSTYNGIKLYSTDMVEKWKPVNYLLNISQDLRSSDPDITWRELQIAIWSLRANPEFDLDTISTEDLPSSFRTENGERNFNIEKVNEILSIVESGYEDFDFSSGTKFAVIAETPVDVQTVFVVVEK</sequence>
<protein>
    <submittedName>
        <fullName evidence="1">Uncharacterized protein</fullName>
    </submittedName>
</protein>
<reference evidence="1 2" key="1">
    <citation type="submission" date="2017-11" db="EMBL/GenBank/DDBJ databases">
        <title>Rhodohalobacter 15182 sp. nov., isolated from a salt lake.</title>
        <authorList>
            <person name="Han S."/>
        </authorList>
    </citation>
    <scope>NUCLEOTIDE SEQUENCE [LARGE SCALE GENOMIC DNA]</scope>
    <source>
        <strain evidence="1 2">15182</strain>
    </source>
</reference>
<dbReference type="Proteomes" id="UP000233398">
    <property type="component" value="Unassembled WGS sequence"/>
</dbReference>